<evidence type="ECO:0000256" key="2">
    <source>
        <dbReference type="ARBA" id="ARBA00004245"/>
    </source>
</evidence>
<dbReference type="GO" id="GO:0015031">
    <property type="term" value="P:protein transport"/>
    <property type="evidence" value="ECO:0007669"/>
    <property type="project" value="UniProtKB-KW"/>
</dbReference>
<evidence type="ECO:0000256" key="1">
    <source>
        <dbReference type="ARBA" id="ARBA00004123"/>
    </source>
</evidence>
<dbReference type="FunFam" id="3.30.740.10:FF:000005">
    <property type="entry name" value="Dynein light chain"/>
    <property type="match status" value="1"/>
</dbReference>
<evidence type="ECO:0000256" key="4">
    <source>
        <dbReference type="ARBA" id="ARBA00022490"/>
    </source>
</evidence>
<dbReference type="WBParaSite" id="Pan_g12910.t1">
    <property type="protein sequence ID" value="Pan_g12910.t1"/>
    <property type="gene ID" value="Pan_g12910"/>
</dbReference>
<dbReference type="Pfam" id="PF01221">
    <property type="entry name" value="Dynein_light"/>
    <property type="match status" value="1"/>
</dbReference>
<evidence type="ECO:0000313" key="11">
    <source>
        <dbReference type="Proteomes" id="UP000492821"/>
    </source>
</evidence>
<proteinExistence type="inferred from homology"/>
<evidence type="ECO:0000256" key="7">
    <source>
        <dbReference type="ARBA" id="ARBA00022927"/>
    </source>
</evidence>
<keyword evidence="9" id="KW-0539">Nucleus</keyword>
<dbReference type="Proteomes" id="UP000492821">
    <property type="component" value="Unassembled WGS sequence"/>
</dbReference>
<dbReference type="SUPFAM" id="SSF54648">
    <property type="entry name" value="DLC"/>
    <property type="match status" value="1"/>
</dbReference>
<dbReference type="GO" id="GO:0005868">
    <property type="term" value="C:cytoplasmic dynein complex"/>
    <property type="evidence" value="ECO:0007669"/>
    <property type="project" value="TreeGrafter"/>
</dbReference>
<evidence type="ECO:0000313" key="12">
    <source>
        <dbReference type="WBParaSite" id="Pan_g12910.t1"/>
    </source>
</evidence>
<evidence type="ECO:0000256" key="5">
    <source>
        <dbReference type="ARBA" id="ARBA00022701"/>
    </source>
</evidence>
<dbReference type="SMART" id="SM01375">
    <property type="entry name" value="Dynein_light"/>
    <property type="match status" value="1"/>
</dbReference>
<reference evidence="12" key="2">
    <citation type="submission" date="2020-10" db="UniProtKB">
        <authorList>
            <consortium name="WormBaseParasite"/>
        </authorList>
    </citation>
    <scope>IDENTIFICATION</scope>
</reference>
<accession>A0A7E4UUI1</accession>
<sequence length="169" mass="19018">MLCDVFRPHPCQISRVCKHANSFFVPDPQTMSSVLSPAPRSFTIVVSPGMANKKRNPNVFIADVDVDEAEVVQASVGQDMIQVACDLGWVALKKFTSEGEMARFLKQYFDRTYGATWICVVGKTFGSYISVDSKYFIHIHIGKTAILLYKTFSAGEYERISRHLDDRLV</sequence>
<keyword evidence="10" id="KW-0505">Motor protein</keyword>
<keyword evidence="11" id="KW-1185">Reference proteome</keyword>
<dbReference type="InterPro" id="IPR037177">
    <property type="entry name" value="DLC_sf"/>
</dbReference>
<evidence type="ECO:0000256" key="10">
    <source>
        <dbReference type="RuleBase" id="RU365010"/>
    </source>
</evidence>
<name>A0A7E4UUI1_PANRE</name>
<keyword evidence="6" id="KW-0509">mRNA transport</keyword>
<dbReference type="AlphaFoldDB" id="A0A7E4UUI1"/>
<keyword evidence="4 10" id="KW-0963">Cytoplasm</keyword>
<evidence type="ECO:0000256" key="9">
    <source>
        <dbReference type="ARBA" id="ARBA00023242"/>
    </source>
</evidence>
<keyword evidence="3" id="KW-0813">Transport</keyword>
<keyword evidence="7" id="KW-0653">Protein transport</keyword>
<dbReference type="GO" id="GO:0007017">
    <property type="term" value="P:microtubule-based process"/>
    <property type="evidence" value="ECO:0007669"/>
    <property type="project" value="InterPro"/>
</dbReference>
<evidence type="ECO:0000256" key="3">
    <source>
        <dbReference type="ARBA" id="ARBA00022448"/>
    </source>
</evidence>
<comment type="similarity">
    <text evidence="10">Belongs to the dynein light chain family.</text>
</comment>
<evidence type="ECO:0000256" key="8">
    <source>
        <dbReference type="ARBA" id="ARBA00023212"/>
    </source>
</evidence>
<keyword evidence="5 10" id="KW-0493">Microtubule</keyword>
<organism evidence="11 12">
    <name type="scientific">Panagrellus redivivus</name>
    <name type="common">Microworm</name>
    <dbReference type="NCBI Taxonomy" id="6233"/>
    <lineage>
        <taxon>Eukaryota</taxon>
        <taxon>Metazoa</taxon>
        <taxon>Ecdysozoa</taxon>
        <taxon>Nematoda</taxon>
        <taxon>Chromadorea</taxon>
        <taxon>Rhabditida</taxon>
        <taxon>Tylenchina</taxon>
        <taxon>Panagrolaimomorpha</taxon>
        <taxon>Panagrolaimoidea</taxon>
        <taxon>Panagrolaimidae</taxon>
        <taxon>Panagrellus</taxon>
    </lineage>
</organism>
<dbReference type="GO" id="GO:0045505">
    <property type="term" value="F:dynein intermediate chain binding"/>
    <property type="evidence" value="ECO:0007669"/>
    <property type="project" value="TreeGrafter"/>
</dbReference>
<dbReference type="GO" id="GO:0005634">
    <property type="term" value="C:nucleus"/>
    <property type="evidence" value="ECO:0007669"/>
    <property type="project" value="UniProtKB-SubCell"/>
</dbReference>
<dbReference type="GO" id="GO:0005874">
    <property type="term" value="C:microtubule"/>
    <property type="evidence" value="ECO:0007669"/>
    <property type="project" value="UniProtKB-KW"/>
</dbReference>
<reference evidence="11" key="1">
    <citation type="journal article" date="2013" name="Genetics">
        <title>The draft genome and transcriptome of Panagrellus redivivus are shaped by the harsh demands of a free-living lifestyle.</title>
        <authorList>
            <person name="Srinivasan J."/>
            <person name="Dillman A.R."/>
            <person name="Macchietto M.G."/>
            <person name="Heikkinen L."/>
            <person name="Lakso M."/>
            <person name="Fracchia K.M."/>
            <person name="Antoshechkin I."/>
            <person name="Mortazavi A."/>
            <person name="Wong G."/>
            <person name="Sternberg P.W."/>
        </authorList>
    </citation>
    <scope>NUCLEOTIDE SEQUENCE [LARGE SCALE GENOMIC DNA]</scope>
    <source>
        <strain evidence="11">MT8872</strain>
    </source>
</reference>
<keyword evidence="10" id="KW-0243">Dynein</keyword>
<dbReference type="InterPro" id="IPR001372">
    <property type="entry name" value="Dynein_light_chain_typ-1/2"/>
</dbReference>
<protein>
    <recommendedName>
        <fullName evidence="10">Dynein light chain</fullName>
    </recommendedName>
</protein>
<dbReference type="GO" id="GO:0051028">
    <property type="term" value="P:mRNA transport"/>
    <property type="evidence" value="ECO:0007669"/>
    <property type="project" value="UniProtKB-KW"/>
</dbReference>
<dbReference type="PANTHER" id="PTHR11886:SF35">
    <property type="entry name" value="DYNEIN LIGHT CHAIN"/>
    <property type="match status" value="1"/>
</dbReference>
<dbReference type="Gene3D" id="3.30.740.10">
    <property type="entry name" value="Protein Inhibitor Of Neuronal Nitric Oxide Synthase"/>
    <property type="match status" value="1"/>
</dbReference>
<dbReference type="PANTHER" id="PTHR11886">
    <property type="entry name" value="DYNEIN LIGHT CHAIN"/>
    <property type="match status" value="1"/>
</dbReference>
<keyword evidence="8 10" id="KW-0206">Cytoskeleton</keyword>
<evidence type="ECO:0000256" key="6">
    <source>
        <dbReference type="ARBA" id="ARBA00022816"/>
    </source>
</evidence>
<comment type="subcellular location">
    <subcellularLocation>
        <location evidence="2 10">Cytoplasm</location>
        <location evidence="2 10">Cytoskeleton</location>
    </subcellularLocation>
    <subcellularLocation>
        <location evidence="1">Nucleus</location>
    </subcellularLocation>
</comment>